<dbReference type="InterPro" id="IPR035328">
    <property type="entry name" value="DUF3048_C"/>
</dbReference>
<accession>A0A4R6TQW8</accession>
<evidence type="ECO:0000256" key="1">
    <source>
        <dbReference type="SAM" id="MobiDB-lite"/>
    </source>
</evidence>
<proteinExistence type="predicted"/>
<dbReference type="Pfam" id="PF11258">
    <property type="entry name" value="DUF3048"/>
    <property type="match status" value="1"/>
</dbReference>
<feature type="domain" description="DUF3048" evidence="3">
    <location>
        <begin position="227"/>
        <end position="336"/>
    </location>
</feature>
<dbReference type="AlphaFoldDB" id="A0A4R6TQW8"/>
<dbReference type="SUPFAM" id="SSF159774">
    <property type="entry name" value="YerB-like"/>
    <property type="match status" value="1"/>
</dbReference>
<dbReference type="Proteomes" id="UP000295632">
    <property type="component" value="Unassembled WGS sequence"/>
</dbReference>
<dbReference type="InterPro" id="IPR023158">
    <property type="entry name" value="YerB-like_sf"/>
</dbReference>
<evidence type="ECO:0000313" key="4">
    <source>
        <dbReference type="EMBL" id="TDQ34157.1"/>
    </source>
</evidence>
<reference evidence="4 5" key="1">
    <citation type="submission" date="2019-03" db="EMBL/GenBank/DDBJ databases">
        <title>Genomic Encyclopedia of Type Strains, Phase IV (KMG-IV): sequencing the most valuable type-strain genomes for metagenomic binning, comparative biology and taxonomic classification.</title>
        <authorList>
            <person name="Goeker M."/>
        </authorList>
    </citation>
    <scope>NUCLEOTIDE SEQUENCE [LARGE SCALE GENOMIC DNA]</scope>
    <source>
        <strain evidence="4 5">DSM 28697</strain>
    </source>
</reference>
<keyword evidence="5" id="KW-1185">Reference proteome</keyword>
<dbReference type="RefSeq" id="WP_243740280.1">
    <property type="nucleotide sequence ID" value="NZ_SNYJ01000026.1"/>
</dbReference>
<protein>
    <submittedName>
        <fullName evidence="4">DUF3048 family protein</fullName>
    </submittedName>
</protein>
<dbReference type="Gene3D" id="3.50.90.10">
    <property type="entry name" value="YerB-like"/>
    <property type="match status" value="1"/>
</dbReference>
<name>A0A4R6TQW8_9BACI</name>
<evidence type="ECO:0000259" key="2">
    <source>
        <dbReference type="Pfam" id="PF11258"/>
    </source>
</evidence>
<feature type="region of interest" description="Disordered" evidence="1">
    <location>
        <begin position="37"/>
        <end position="56"/>
    </location>
</feature>
<gene>
    <name evidence="4" type="ORF">EV213_12622</name>
</gene>
<sequence length="350" mass="39486">MKNLKSHLMWFLTLFLLLCVGCTEQTEREEHQRKVAELSRAGGVQPKEQKGNTDVYPLTGEPATVVQLQPAIALMVNNHPDARPQTGLQEADIVYEVLAEGSITRFLAIFQSHYPEVVGPIRSARDYFITLSQGYNALYVSYGHSPDAMSILASGAVPHLNGMGYVYSHAYDGSLFWRESYAYAPHNVYTGVEKLKQGLAHYQYNLQAPEPLLFGKSQHQQQASKVEINYSTRYNNKVTYQFDKISQKYTRYVNDDVAVDRDTEQPLQMSNVFVVAVPHQVIDSQGRRSLNLLQGGEGWLFSDGGVVKVLWENRNNRLLPFKDGQPVPFAPGNTWINIIPAHESDQMLSF</sequence>
<organism evidence="4 5">
    <name type="scientific">Aureibacillus halotolerans</name>
    <dbReference type="NCBI Taxonomy" id="1508390"/>
    <lineage>
        <taxon>Bacteria</taxon>
        <taxon>Bacillati</taxon>
        <taxon>Bacillota</taxon>
        <taxon>Bacilli</taxon>
        <taxon>Bacillales</taxon>
        <taxon>Bacillaceae</taxon>
        <taxon>Aureibacillus</taxon>
    </lineage>
</organism>
<comment type="caution">
    <text evidence="4">The sequence shown here is derived from an EMBL/GenBank/DDBJ whole genome shotgun (WGS) entry which is preliminary data.</text>
</comment>
<dbReference type="Pfam" id="PF17479">
    <property type="entry name" value="DUF3048_C"/>
    <property type="match status" value="1"/>
</dbReference>
<dbReference type="InterPro" id="IPR021416">
    <property type="entry name" value="DUF3048_N"/>
</dbReference>
<feature type="domain" description="DUF3048" evidence="2">
    <location>
        <begin position="58"/>
        <end position="201"/>
    </location>
</feature>
<dbReference type="EMBL" id="SNYJ01000026">
    <property type="protein sequence ID" value="TDQ34157.1"/>
    <property type="molecule type" value="Genomic_DNA"/>
</dbReference>
<evidence type="ECO:0000313" key="5">
    <source>
        <dbReference type="Proteomes" id="UP000295632"/>
    </source>
</evidence>
<evidence type="ECO:0000259" key="3">
    <source>
        <dbReference type="Pfam" id="PF17479"/>
    </source>
</evidence>